<dbReference type="GO" id="GO:0003735">
    <property type="term" value="F:structural constituent of ribosome"/>
    <property type="evidence" value="ECO:0007669"/>
    <property type="project" value="EnsemblFungi"/>
</dbReference>
<evidence type="ECO:0000256" key="8">
    <source>
        <dbReference type="RuleBase" id="RU003877"/>
    </source>
</evidence>
<sequence>MSQKIGHTGLAFARIWHHVDLAQDKRTLGRVASAIAITLMGKHKPVFHPSQDCGDYVVVTNCQKLRVTGKKMEQKTYWSHTSRPGSLKLKTMETIVANKGYGEVLRKAVSGMLPKNKLRKPRLERLKVFDGSEHPYTNNILAFAYEQPPLVPSGKIAGSQTTQEKVQNSQ</sequence>
<comment type="function">
    <text evidence="6">Component of the mitochondrial ribosome (mitoribosome), a dedicated translation machinery responsible for the synthesis of mitochondrial genome-encoded proteins, including at least some of the essential transmembrane subunits of the mitochondrial respiratory chain. The mitoribosomes are attached to the mitochondrial inner membrane and translation products are cotranslationally integrated into the membrane.</text>
</comment>
<dbReference type="STRING" id="1071378.G0W7M6"/>
<evidence type="ECO:0000256" key="6">
    <source>
        <dbReference type="ARBA" id="ARBA00037226"/>
    </source>
</evidence>
<dbReference type="KEGG" id="ndi:NDAI_0C01260"/>
<comment type="similarity">
    <text evidence="2 8">Belongs to the universal ribosomal protein uL13 family.</text>
</comment>
<dbReference type="NCBIfam" id="TIGR01066">
    <property type="entry name" value="rplM_bact"/>
    <property type="match status" value="1"/>
</dbReference>
<dbReference type="PANTHER" id="PTHR11545">
    <property type="entry name" value="RIBOSOMAL PROTEIN L13"/>
    <property type="match status" value="1"/>
</dbReference>
<accession>G0W7M6</accession>
<evidence type="ECO:0000256" key="2">
    <source>
        <dbReference type="ARBA" id="ARBA00006227"/>
    </source>
</evidence>
<dbReference type="OrthoDB" id="274622at2759"/>
<evidence type="ECO:0000256" key="5">
    <source>
        <dbReference type="ARBA" id="ARBA00023274"/>
    </source>
</evidence>
<dbReference type="OMA" id="HKPIYTP"/>
<evidence type="ECO:0000256" key="7">
    <source>
        <dbReference type="ARBA" id="ARBA00068950"/>
    </source>
</evidence>
<protein>
    <recommendedName>
        <fullName evidence="7">Large ribosomal subunit protein uL13m</fullName>
    </recommendedName>
</protein>
<evidence type="ECO:0000256" key="4">
    <source>
        <dbReference type="ARBA" id="ARBA00023128"/>
    </source>
</evidence>
<evidence type="ECO:0000256" key="1">
    <source>
        <dbReference type="ARBA" id="ARBA00004173"/>
    </source>
</evidence>
<dbReference type="PANTHER" id="PTHR11545:SF2">
    <property type="entry name" value="LARGE RIBOSOMAL SUBUNIT PROTEIN UL13M"/>
    <property type="match status" value="1"/>
</dbReference>
<evidence type="ECO:0000313" key="9">
    <source>
        <dbReference type="EMBL" id="CCD23787.1"/>
    </source>
</evidence>
<keyword evidence="10" id="KW-1185">Reference proteome</keyword>
<dbReference type="HAMAP" id="MF_01366">
    <property type="entry name" value="Ribosomal_uL13"/>
    <property type="match status" value="1"/>
</dbReference>
<dbReference type="GO" id="GO:0006412">
    <property type="term" value="P:translation"/>
    <property type="evidence" value="ECO:0007669"/>
    <property type="project" value="InterPro"/>
</dbReference>
<reference evidence="9 10" key="1">
    <citation type="journal article" date="2011" name="Proc. Natl. Acad. Sci. U.S.A.">
        <title>Evolutionary erosion of yeast sex chromosomes by mating-type switching accidents.</title>
        <authorList>
            <person name="Gordon J.L."/>
            <person name="Armisen D."/>
            <person name="Proux-Wera E."/>
            <person name="Oheigeartaigh S.S."/>
            <person name="Byrne K.P."/>
            <person name="Wolfe K.H."/>
        </authorList>
    </citation>
    <scope>NUCLEOTIDE SEQUENCE [LARGE SCALE GENOMIC DNA]</scope>
    <source>
        <strain evidence="10">ATCC 10597 / BCRC 20456 / CBS 421 / NBRC 0211 / NRRL Y-12639</strain>
    </source>
</reference>
<dbReference type="AlphaFoldDB" id="G0W7M6"/>
<dbReference type="GO" id="GO:0003729">
    <property type="term" value="F:mRNA binding"/>
    <property type="evidence" value="ECO:0007669"/>
    <property type="project" value="TreeGrafter"/>
</dbReference>
<organism evidence="9 10">
    <name type="scientific">Naumovozyma dairenensis (strain ATCC 10597 / BCRC 20456 / CBS 421 / NBRC 0211 / NRRL Y-12639)</name>
    <name type="common">Saccharomyces dairenensis</name>
    <dbReference type="NCBI Taxonomy" id="1071378"/>
    <lineage>
        <taxon>Eukaryota</taxon>
        <taxon>Fungi</taxon>
        <taxon>Dikarya</taxon>
        <taxon>Ascomycota</taxon>
        <taxon>Saccharomycotina</taxon>
        <taxon>Saccharomycetes</taxon>
        <taxon>Saccharomycetales</taxon>
        <taxon>Saccharomycetaceae</taxon>
        <taxon>Naumovozyma</taxon>
    </lineage>
</organism>
<dbReference type="FunFam" id="3.90.1180.10:FF:000007">
    <property type="entry name" value="50S ribosomal protein L13"/>
    <property type="match status" value="1"/>
</dbReference>
<keyword evidence="3 8" id="KW-0689">Ribosomal protein</keyword>
<gene>
    <name evidence="9" type="primary">NDAI0C01260</name>
    <name evidence="9" type="ordered locus">NDAI_0C01260</name>
</gene>
<dbReference type="Gene3D" id="3.90.1180.10">
    <property type="entry name" value="Ribosomal protein L13"/>
    <property type="match status" value="1"/>
</dbReference>
<comment type="subcellular location">
    <subcellularLocation>
        <location evidence="1">Mitochondrion</location>
    </subcellularLocation>
</comment>
<dbReference type="GeneID" id="11496402"/>
<evidence type="ECO:0000256" key="3">
    <source>
        <dbReference type="ARBA" id="ARBA00022980"/>
    </source>
</evidence>
<dbReference type="SUPFAM" id="SSF52161">
    <property type="entry name" value="Ribosomal protein L13"/>
    <property type="match status" value="1"/>
</dbReference>
<keyword evidence="5 8" id="KW-0687">Ribonucleoprotein</keyword>
<dbReference type="InterPro" id="IPR036899">
    <property type="entry name" value="Ribosomal_uL13_sf"/>
</dbReference>
<dbReference type="InterPro" id="IPR005823">
    <property type="entry name" value="Ribosomal_uL13_bac-type"/>
</dbReference>
<proteinExistence type="inferred from homology"/>
<dbReference type="eggNOG" id="KOG3203">
    <property type="taxonomic scope" value="Eukaryota"/>
</dbReference>
<evidence type="ECO:0000313" key="10">
    <source>
        <dbReference type="Proteomes" id="UP000000689"/>
    </source>
</evidence>
<dbReference type="RefSeq" id="XP_003669030.1">
    <property type="nucleotide sequence ID" value="XM_003668982.1"/>
</dbReference>
<keyword evidence="4" id="KW-0496">Mitochondrion</keyword>
<dbReference type="PROSITE" id="PS00783">
    <property type="entry name" value="RIBOSOMAL_L13"/>
    <property type="match status" value="1"/>
</dbReference>
<dbReference type="CDD" id="cd00392">
    <property type="entry name" value="Ribosomal_L13"/>
    <property type="match status" value="1"/>
</dbReference>
<dbReference type="HOGENOM" id="CLU_082184_1_1_1"/>
<dbReference type="Proteomes" id="UP000000689">
    <property type="component" value="Chromosome 3"/>
</dbReference>
<dbReference type="GO" id="GO:0017148">
    <property type="term" value="P:negative regulation of translation"/>
    <property type="evidence" value="ECO:0007669"/>
    <property type="project" value="TreeGrafter"/>
</dbReference>
<dbReference type="GO" id="GO:0005762">
    <property type="term" value="C:mitochondrial large ribosomal subunit"/>
    <property type="evidence" value="ECO:0007669"/>
    <property type="project" value="EnsemblFungi"/>
</dbReference>
<dbReference type="InterPro" id="IPR005822">
    <property type="entry name" value="Ribosomal_uL13"/>
</dbReference>
<dbReference type="EMBL" id="HE580269">
    <property type="protein sequence ID" value="CCD23787.1"/>
    <property type="molecule type" value="Genomic_DNA"/>
</dbReference>
<dbReference type="PIRSF" id="PIRSF002181">
    <property type="entry name" value="Ribosomal_L13"/>
    <property type="match status" value="1"/>
</dbReference>
<dbReference type="InterPro" id="IPR023563">
    <property type="entry name" value="Ribosomal_uL13_CS"/>
</dbReference>
<dbReference type="Pfam" id="PF00572">
    <property type="entry name" value="Ribosomal_L13"/>
    <property type="match status" value="1"/>
</dbReference>
<name>G0W7M6_NAUDC</name>